<evidence type="ECO:0000256" key="1">
    <source>
        <dbReference type="ARBA" id="ARBA00022630"/>
    </source>
</evidence>
<reference evidence="4 6" key="2">
    <citation type="submission" date="2018-11" db="EMBL/GenBank/DDBJ databases">
        <authorList>
            <consortium name="Pathogen Informatics"/>
        </authorList>
    </citation>
    <scope>NUCLEOTIDE SEQUENCE [LARGE SCALE GENOMIC DNA]</scope>
</reference>
<dbReference type="Gene3D" id="3.20.20.70">
    <property type="entry name" value="Aldolase class I"/>
    <property type="match status" value="1"/>
</dbReference>
<dbReference type="InterPro" id="IPR051799">
    <property type="entry name" value="NADH_flavin_oxidoreductase"/>
</dbReference>
<dbReference type="AlphaFoldDB" id="A0A0N4UDU3"/>
<accession>A0A0N4UDU3</accession>
<dbReference type="PANTHER" id="PTHR43656">
    <property type="entry name" value="BINDING OXIDOREDUCTASE, PUTATIVE (AFU_ORTHOLOGUE AFUA_2G08260)-RELATED"/>
    <property type="match status" value="1"/>
</dbReference>
<dbReference type="Proteomes" id="UP000274756">
    <property type="component" value="Unassembled WGS sequence"/>
</dbReference>
<protein>
    <submittedName>
        <fullName evidence="7">Oxidored_FMN domain-containing protein</fullName>
    </submittedName>
</protein>
<dbReference type="GO" id="GO:0016491">
    <property type="term" value="F:oxidoreductase activity"/>
    <property type="evidence" value="ECO:0007669"/>
    <property type="project" value="UniProtKB-KW"/>
</dbReference>
<name>A0A0N4UDU3_DRAME</name>
<evidence type="ECO:0000259" key="3">
    <source>
        <dbReference type="Pfam" id="PF00724"/>
    </source>
</evidence>
<evidence type="ECO:0000256" key="2">
    <source>
        <dbReference type="ARBA" id="ARBA00023002"/>
    </source>
</evidence>
<dbReference type="Pfam" id="PF00724">
    <property type="entry name" value="Oxidored_FMN"/>
    <property type="match status" value="1"/>
</dbReference>
<evidence type="ECO:0000313" key="6">
    <source>
        <dbReference type="Proteomes" id="UP000274756"/>
    </source>
</evidence>
<reference evidence="7" key="1">
    <citation type="submission" date="2017-02" db="UniProtKB">
        <authorList>
            <consortium name="WormBaseParasite"/>
        </authorList>
    </citation>
    <scope>IDENTIFICATION</scope>
</reference>
<dbReference type="STRING" id="318479.A0A0N4UDU3"/>
<sequence length="172" mass="19361">MKQSGIPTKKLLNLYKKYSDGEYGVIVTGCIMINGKNLEAPGNVIIDKELESDERREAFKEWTEITKKNGSVFIAQLFHPGKHAIDIAGGNKFDVNTVTREQIDEIVEQYAYAASFAQQCGFNGVEISAAYSYALGQFLTVGSNWRTDEYGGSLENRSRILFRIIHAIRYHI</sequence>
<dbReference type="EMBL" id="UYYG01001179">
    <property type="protein sequence ID" value="VDN59286.1"/>
    <property type="molecule type" value="Genomic_DNA"/>
</dbReference>
<keyword evidence="6" id="KW-1185">Reference proteome</keyword>
<keyword evidence="1" id="KW-0285">Flavoprotein</keyword>
<dbReference type="Proteomes" id="UP000038040">
    <property type="component" value="Unplaced"/>
</dbReference>
<dbReference type="PANTHER" id="PTHR43656:SF2">
    <property type="entry name" value="BINDING OXIDOREDUCTASE, PUTATIVE (AFU_ORTHOLOGUE AFUA_2G08260)-RELATED"/>
    <property type="match status" value="1"/>
</dbReference>
<feature type="domain" description="NADH:flavin oxidoreductase/NADH oxidase N-terminal" evidence="3">
    <location>
        <begin position="6"/>
        <end position="170"/>
    </location>
</feature>
<dbReference type="WBParaSite" id="DME_0000551801-mRNA-1">
    <property type="protein sequence ID" value="DME_0000551801-mRNA-1"/>
    <property type="gene ID" value="DME_0000551801"/>
</dbReference>
<dbReference type="InterPro" id="IPR013785">
    <property type="entry name" value="Aldolase_TIM"/>
</dbReference>
<evidence type="ECO:0000313" key="4">
    <source>
        <dbReference type="EMBL" id="VDN59286.1"/>
    </source>
</evidence>
<dbReference type="InterPro" id="IPR001155">
    <property type="entry name" value="OxRdtase_FMN_N"/>
</dbReference>
<dbReference type="OrthoDB" id="1663137at2759"/>
<dbReference type="SUPFAM" id="SSF51395">
    <property type="entry name" value="FMN-linked oxidoreductases"/>
    <property type="match status" value="1"/>
</dbReference>
<evidence type="ECO:0000313" key="7">
    <source>
        <dbReference type="WBParaSite" id="DME_0000551801-mRNA-1"/>
    </source>
</evidence>
<evidence type="ECO:0000313" key="5">
    <source>
        <dbReference type="Proteomes" id="UP000038040"/>
    </source>
</evidence>
<dbReference type="GO" id="GO:0010181">
    <property type="term" value="F:FMN binding"/>
    <property type="evidence" value="ECO:0007669"/>
    <property type="project" value="InterPro"/>
</dbReference>
<keyword evidence="2" id="KW-0560">Oxidoreductase</keyword>
<gene>
    <name evidence="4" type="ORF">DME_LOCUS9259</name>
</gene>
<proteinExistence type="predicted"/>
<organism evidence="5 7">
    <name type="scientific">Dracunculus medinensis</name>
    <name type="common">Guinea worm</name>
    <dbReference type="NCBI Taxonomy" id="318479"/>
    <lineage>
        <taxon>Eukaryota</taxon>
        <taxon>Metazoa</taxon>
        <taxon>Ecdysozoa</taxon>
        <taxon>Nematoda</taxon>
        <taxon>Chromadorea</taxon>
        <taxon>Rhabditida</taxon>
        <taxon>Spirurina</taxon>
        <taxon>Dracunculoidea</taxon>
        <taxon>Dracunculidae</taxon>
        <taxon>Dracunculus</taxon>
    </lineage>
</organism>